<proteinExistence type="inferred from homology"/>
<dbReference type="GO" id="GO:0046872">
    <property type="term" value="F:metal ion binding"/>
    <property type="evidence" value="ECO:0007669"/>
    <property type="project" value="UniProtKB-KW"/>
</dbReference>
<evidence type="ECO:0000256" key="1">
    <source>
        <dbReference type="ARBA" id="ARBA00008056"/>
    </source>
</evidence>
<dbReference type="PANTHER" id="PTHR47990">
    <property type="entry name" value="2-OXOGLUTARATE (2OG) AND FE(II)-DEPENDENT OXYGENASE SUPERFAMILY PROTEIN-RELATED"/>
    <property type="match status" value="1"/>
</dbReference>
<gene>
    <name evidence="4" type="ORF">QBC46DRAFT_265296</name>
</gene>
<dbReference type="SUPFAM" id="SSF51197">
    <property type="entry name" value="Clavaminate synthase-like"/>
    <property type="match status" value="1"/>
</dbReference>
<dbReference type="PROSITE" id="PS51471">
    <property type="entry name" value="FE2OG_OXY"/>
    <property type="match status" value="1"/>
</dbReference>
<name>A0AAN6S292_9PEZI</name>
<dbReference type="Gene3D" id="2.60.120.330">
    <property type="entry name" value="B-lactam Antibiotic, Isopenicillin N Synthase, Chain"/>
    <property type="match status" value="1"/>
</dbReference>
<dbReference type="AlphaFoldDB" id="A0AAN6S292"/>
<dbReference type="Proteomes" id="UP001303473">
    <property type="component" value="Unassembled WGS sequence"/>
</dbReference>
<dbReference type="EMBL" id="MU853829">
    <property type="protein sequence ID" value="KAK3938477.1"/>
    <property type="molecule type" value="Genomic_DNA"/>
</dbReference>
<comment type="caution">
    <text evidence="4">The sequence shown here is derived from an EMBL/GenBank/DDBJ whole genome shotgun (WGS) entry which is preliminary data.</text>
</comment>
<reference evidence="5" key="1">
    <citation type="journal article" date="2023" name="Mol. Phylogenet. Evol.">
        <title>Genome-scale phylogeny and comparative genomics of the fungal order Sordariales.</title>
        <authorList>
            <person name="Hensen N."/>
            <person name="Bonometti L."/>
            <person name="Westerberg I."/>
            <person name="Brannstrom I.O."/>
            <person name="Guillou S."/>
            <person name="Cros-Aarteil S."/>
            <person name="Calhoun S."/>
            <person name="Haridas S."/>
            <person name="Kuo A."/>
            <person name="Mondo S."/>
            <person name="Pangilinan J."/>
            <person name="Riley R."/>
            <person name="LaButti K."/>
            <person name="Andreopoulos B."/>
            <person name="Lipzen A."/>
            <person name="Chen C."/>
            <person name="Yan M."/>
            <person name="Daum C."/>
            <person name="Ng V."/>
            <person name="Clum A."/>
            <person name="Steindorff A."/>
            <person name="Ohm R.A."/>
            <person name="Martin F."/>
            <person name="Silar P."/>
            <person name="Natvig D.O."/>
            <person name="Lalanne C."/>
            <person name="Gautier V."/>
            <person name="Ament-Velasquez S.L."/>
            <person name="Kruys A."/>
            <person name="Hutchinson M.I."/>
            <person name="Powell A.J."/>
            <person name="Barry K."/>
            <person name="Miller A.N."/>
            <person name="Grigoriev I.V."/>
            <person name="Debuchy R."/>
            <person name="Gladieux P."/>
            <person name="Hiltunen Thoren M."/>
            <person name="Johannesson H."/>
        </authorList>
    </citation>
    <scope>NUCLEOTIDE SEQUENCE [LARGE SCALE GENOMIC DNA]</scope>
    <source>
        <strain evidence="5">CBS 340.73</strain>
    </source>
</reference>
<dbReference type="InterPro" id="IPR044861">
    <property type="entry name" value="IPNS-like_FE2OG_OXY"/>
</dbReference>
<organism evidence="4 5">
    <name type="scientific">Diplogelasinospora grovesii</name>
    <dbReference type="NCBI Taxonomy" id="303347"/>
    <lineage>
        <taxon>Eukaryota</taxon>
        <taxon>Fungi</taxon>
        <taxon>Dikarya</taxon>
        <taxon>Ascomycota</taxon>
        <taxon>Pezizomycotina</taxon>
        <taxon>Sordariomycetes</taxon>
        <taxon>Sordariomycetidae</taxon>
        <taxon>Sordariales</taxon>
        <taxon>Diplogelasinosporaceae</taxon>
        <taxon>Diplogelasinospora</taxon>
    </lineage>
</organism>
<protein>
    <recommendedName>
        <fullName evidence="3">Fe2OG dioxygenase domain-containing protein</fullName>
    </recommendedName>
</protein>
<dbReference type="InterPro" id="IPR027443">
    <property type="entry name" value="IPNS-like_sf"/>
</dbReference>
<accession>A0AAN6S292</accession>
<evidence type="ECO:0000313" key="5">
    <source>
        <dbReference type="Proteomes" id="UP001303473"/>
    </source>
</evidence>
<sequence length="325" mass="35971">MDGAENDFVPTVDISDFIRDPNSQLTNATVERVPQACIKTGFFQVTGHGVPHDVLSGLFEASKKFFALPMEEKAKLDARKRVGRRGYDVLESQTYHTGTLGDLKEGFYIGHNLSPRDPTVQARRFFMGPNVWPDPALLAPGDFKKPVERYFAAVNALALKLLDLIARTLPYGPDVFSTFSTGYVVAPLRLLHYPPARPTAKDGVQLGAGAHTDFGAITLLLQDENPGLEVLDTERNVFVPIEPSPAAFVVNVGDMLSAWTGGEYKSSVHRVVNKKPRDRYSVAFFFDGNLDCPLDPLDGSKPPTRDWTVEKHMMKRIMDSYGGKQ</sequence>
<feature type="domain" description="Fe2OG dioxygenase" evidence="3">
    <location>
        <begin position="184"/>
        <end position="288"/>
    </location>
</feature>
<dbReference type="Pfam" id="PF14226">
    <property type="entry name" value="DIOX_N"/>
    <property type="match status" value="1"/>
</dbReference>
<comment type="similarity">
    <text evidence="1 2">Belongs to the iron/ascorbate-dependent oxidoreductase family.</text>
</comment>
<dbReference type="InterPro" id="IPR050231">
    <property type="entry name" value="Iron_ascorbate_oxido_reductase"/>
</dbReference>
<dbReference type="Pfam" id="PF03171">
    <property type="entry name" value="2OG-FeII_Oxy"/>
    <property type="match status" value="1"/>
</dbReference>
<evidence type="ECO:0000313" key="4">
    <source>
        <dbReference type="EMBL" id="KAK3938477.1"/>
    </source>
</evidence>
<dbReference type="InterPro" id="IPR026992">
    <property type="entry name" value="DIOX_N"/>
</dbReference>
<dbReference type="PRINTS" id="PR00682">
    <property type="entry name" value="IPNSYNTHASE"/>
</dbReference>
<dbReference type="GO" id="GO:0016491">
    <property type="term" value="F:oxidoreductase activity"/>
    <property type="evidence" value="ECO:0007669"/>
    <property type="project" value="UniProtKB-KW"/>
</dbReference>
<dbReference type="InterPro" id="IPR005123">
    <property type="entry name" value="Oxoglu/Fe-dep_dioxygenase_dom"/>
</dbReference>
<keyword evidence="2" id="KW-0560">Oxidoreductase</keyword>
<keyword evidence="5" id="KW-1185">Reference proteome</keyword>
<evidence type="ECO:0000259" key="3">
    <source>
        <dbReference type="PROSITE" id="PS51471"/>
    </source>
</evidence>
<keyword evidence="2" id="KW-0408">Iron</keyword>
<dbReference type="GO" id="GO:0044283">
    <property type="term" value="P:small molecule biosynthetic process"/>
    <property type="evidence" value="ECO:0007669"/>
    <property type="project" value="UniProtKB-ARBA"/>
</dbReference>
<keyword evidence="2" id="KW-0479">Metal-binding</keyword>
<evidence type="ECO:0000256" key="2">
    <source>
        <dbReference type="RuleBase" id="RU003682"/>
    </source>
</evidence>